<keyword evidence="1" id="KW-0472">Membrane</keyword>
<evidence type="ECO:0000313" key="3">
    <source>
        <dbReference type="Proteomes" id="UP001596391"/>
    </source>
</evidence>
<feature type="transmembrane region" description="Helical" evidence="1">
    <location>
        <begin position="15"/>
        <end position="32"/>
    </location>
</feature>
<organism evidence="2 3">
    <name type="scientific">Granulicella cerasi</name>
    <dbReference type="NCBI Taxonomy" id="741063"/>
    <lineage>
        <taxon>Bacteria</taxon>
        <taxon>Pseudomonadati</taxon>
        <taxon>Acidobacteriota</taxon>
        <taxon>Terriglobia</taxon>
        <taxon>Terriglobales</taxon>
        <taxon>Acidobacteriaceae</taxon>
        <taxon>Granulicella</taxon>
    </lineage>
</organism>
<keyword evidence="1" id="KW-0812">Transmembrane</keyword>
<dbReference type="Proteomes" id="UP001596391">
    <property type="component" value="Unassembled WGS sequence"/>
</dbReference>
<name>A0ABW1ZBS5_9BACT</name>
<dbReference type="RefSeq" id="WP_263369743.1">
    <property type="nucleotide sequence ID" value="NZ_JAGSYD010000001.1"/>
</dbReference>
<accession>A0ABW1ZBS5</accession>
<sequence>MFTPVNLSLWLEQQALPLAIIAAVILGTYGLLKFSAYRRTRRLTEQREGVTDQTFADYLEQFGIDPVISSASYRYLQDVQRVAFPILPTDALDEDLGLGYDDVEQTVRELTLALGRDWNPGLMQDQIVSVDDLVRLLQSSPVVARQSRAA</sequence>
<protein>
    <submittedName>
        <fullName evidence="2">Uncharacterized protein</fullName>
    </submittedName>
</protein>
<evidence type="ECO:0000256" key="1">
    <source>
        <dbReference type="SAM" id="Phobius"/>
    </source>
</evidence>
<comment type="caution">
    <text evidence="2">The sequence shown here is derived from an EMBL/GenBank/DDBJ whole genome shotgun (WGS) entry which is preliminary data.</text>
</comment>
<keyword evidence="1" id="KW-1133">Transmembrane helix</keyword>
<dbReference type="EMBL" id="JBHSWI010000001">
    <property type="protein sequence ID" value="MFC6646042.1"/>
    <property type="molecule type" value="Genomic_DNA"/>
</dbReference>
<reference evidence="3" key="1">
    <citation type="journal article" date="2019" name="Int. J. Syst. Evol. Microbiol.">
        <title>The Global Catalogue of Microorganisms (GCM) 10K type strain sequencing project: providing services to taxonomists for standard genome sequencing and annotation.</title>
        <authorList>
            <consortium name="The Broad Institute Genomics Platform"/>
            <consortium name="The Broad Institute Genome Sequencing Center for Infectious Disease"/>
            <person name="Wu L."/>
            <person name="Ma J."/>
        </authorList>
    </citation>
    <scope>NUCLEOTIDE SEQUENCE [LARGE SCALE GENOMIC DNA]</scope>
    <source>
        <strain evidence="3">CGMCC 1.16026</strain>
    </source>
</reference>
<gene>
    <name evidence="2" type="ORF">ACFQBQ_10705</name>
</gene>
<keyword evidence="3" id="KW-1185">Reference proteome</keyword>
<evidence type="ECO:0000313" key="2">
    <source>
        <dbReference type="EMBL" id="MFC6646042.1"/>
    </source>
</evidence>
<proteinExistence type="predicted"/>